<protein>
    <recommendedName>
        <fullName evidence="4">Flagellar hook-associated protein 1</fullName>
    </recommendedName>
</protein>
<dbReference type="PANTHER" id="PTHR30033">
    <property type="entry name" value="FLAGELLAR HOOK-ASSOCIATED PROTEIN 1"/>
    <property type="match status" value="1"/>
</dbReference>
<dbReference type="KEGG" id="taz:TREAZ_0327"/>
<evidence type="ECO:0000259" key="7">
    <source>
        <dbReference type="Pfam" id="PF00460"/>
    </source>
</evidence>
<evidence type="ECO:0000313" key="11">
    <source>
        <dbReference type="Proteomes" id="UP000009222"/>
    </source>
</evidence>
<evidence type="ECO:0000259" key="9">
    <source>
        <dbReference type="Pfam" id="PF22638"/>
    </source>
</evidence>
<accession>F5YDJ9</accession>
<keyword evidence="10" id="KW-0969">Cilium</keyword>
<dbReference type="HOGENOM" id="CLU_012762_1_1_12"/>
<feature type="domain" description="Flagellar basal-body/hook protein C-terminal" evidence="8">
    <location>
        <begin position="590"/>
        <end position="628"/>
    </location>
</feature>
<dbReference type="RefSeq" id="WP_015711613.1">
    <property type="nucleotide sequence ID" value="NC_015577.1"/>
</dbReference>
<dbReference type="PRINTS" id="PR01005">
    <property type="entry name" value="FLGHOOKAP1"/>
</dbReference>
<keyword evidence="11" id="KW-1185">Reference proteome</keyword>
<dbReference type="Pfam" id="PF07196">
    <property type="entry name" value="Flagellin_IN"/>
    <property type="match status" value="1"/>
</dbReference>
<dbReference type="InterPro" id="IPR001444">
    <property type="entry name" value="Flag_bb_rod_N"/>
</dbReference>
<dbReference type="InParanoid" id="F5YDJ9"/>
<dbReference type="STRING" id="545695.TREAZ_0327"/>
<dbReference type="Proteomes" id="UP000009222">
    <property type="component" value="Chromosome"/>
</dbReference>
<reference evidence="10 11" key="2">
    <citation type="journal article" date="2011" name="ISME J.">
        <title>RNA-seq reveals cooperative metabolic interactions between two termite-gut spirochete species in co-culture.</title>
        <authorList>
            <person name="Rosenthal A.Z."/>
            <person name="Matson E.G."/>
            <person name="Eldar A."/>
            <person name="Leadbetter J.R."/>
        </authorList>
    </citation>
    <scope>NUCLEOTIDE SEQUENCE [LARGE SCALE GENOMIC DNA]</scope>
    <source>
        <strain evidence="11">ATCC BAA-888 / DSM 13862 / ZAS-9</strain>
    </source>
</reference>
<organism evidence="10 11">
    <name type="scientific">Leadbettera azotonutricia (strain ATCC BAA-888 / DSM 13862 / ZAS-9)</name>
    <name type="common">Treponema azotonutricium</name>
    <dbReference type="NCBI Taxonomy" id="545695"/>
    <lineage>
        <taxon>Bacteria</taxon>
        <taxon>Pseudomonadati</taxon>
        <taxon>Spirochaetota</taxon>
        <taxon>Spirochaetia</taxon>
        <taxon>Spirochaetales</taxon>
        <taxon>Breznakiellaceae</taxon>
        <taxon>Leadbettera</taxon>
    </lineage>
</organism>
<dbReference type="InterPro" id="IPR010810">
    <property type="entry name" value="Flagellin_hook_IN_motif"/>
</dbReference>
<comment type="similarity">
    <text evidence="3">Belongs to the flagella basal body rod proteins family.</text>
</comment>
<keyword evidence="10" id="KW-0966">Cell projection</keyword>
<evidence type="ECO:0000256" key="5">
    <source>
        <dbReference type="ARBA" id="ARBA00022525"/>
    </source>
</evidence>
<gene>
    <name evidence="10" type="primary">flgK</name>
    <name evidence="10" type="ordered locus">TREAZ_0327</name>
</gene>
<dbReference type="PANTHER" id="PTHR30033:SF1">
    <property type="entry name" value="FLAGELLAR HOOK-ASSOCIATED PROTEIN 1"/>
    <property type="match status" value="1"/>
</dbReference>
<dbReference type="Pfam" id="PF22638">
    <property type="entry name" value="FlgK_D1"/>
    <property type="match status" value="1"/>
</dbReference>
<dbReference type="InterPro" id="IPR053927">
    <property type="entry name" value="FlgK_helical"/>
</dbReference>
<dbReference type="InterPro" id="IPR010930">
    <property type="entry name" value="Flg_bb/hook_C_dom"/>
</dbReference>
<dbReference type="Pfam" id="PF00460">
    <property type="entry name" value="Flg_bb_rod"/>
    <property type="match status" value="1"/>
</dbReference>
<dbReference type="OrthoDB" id="9802553at2"/>
<dbReference type="EMBL" id="CP001841">
    <property type="protein sequence ID" value="AEF81296.1"/>
    <property type="molecule type" value="Genomic_DNA"/>
</dbReference>
<dbReference type="GO" id="GO:0044780">
    <property type="term" value="P:bacterial-type flagellum assembly"/>
    <property type="evidence" value="ECO:0007669"/>
    <property type="project" value="InterPro"/>
</dbReference>
<dbReference type="Pfam" id="PF06429">
    <property type="entry name" value="Flg_bbr_C"/>
    <property type="match status" value="1"/>
</dbReference>
<evidence type="ECO:0000256" key="2">
    <source>
        <dbReference type="ARBA" id="ARBA00004613"/>
    </source>
</evidence>
<dbReference type="eggNOG" id="COG1256">
    <property type="taxonomic scope" value="Bacteria"/>
</dbReference>
<proteinExistence type="inferred from homology"/>
<comment type="subcellular location">
    <subcellularLocation>
        <location evidence="1">Bacterial flagellum</location>
    </subcellularLocation>
    <subcellularLocation>
        <location evidence="2">Secreted</location>
    </subcellularLocation>
</comment>
<keyword evidence="5" id="KW-0964">Secreted</keyword>
<reference evidence="11" key="1">
    <citation type="submission" date="2009-12" db="EMBL/GenBank/DDBJ databases">
        <title>Complete sequence of Treponema azotonutricium strain ZAS-9.</title>
        <authorList>
            <person name="Tetu S.G."/>
            <person name="Matson E."/>
            <person name="Ren Q."/>
            <person name="Seshadri R."/>
            <person name="Elbourne L."/>
            <person name="Hassan K.A."/>
            <person name="Durkin A."/>
            <person name="Radune D."/>
            <person name="Mohamoud Y."/>
            <person name="Shay R."/>
            <person name="Jin S."/>
            <person name="Zhang X."/>
            <person name="Lucey K."/>
            <person name="Ballor N.R."/>
            <person name="Ottesen E."/>
            <person name="Rosenthal R."/>
            <person name="Allen A."/>
            <person name="Leadbetter J.R."/>
            <person name="Paulsen I.T."/>
        </authorList>
    </citation>
    <scope>NUCLEOTIDE SEQUENCE [LARGE SCALE GENOMIC DNA]</scope>
    <source>
        <strain evidence="11">ATCC BAA-888 / DSM 13862 / ZAS-9</strain>
    </source>
</reference>
<feature type="domain" description="Flagellar hook-associated protein FlgK helical" evidence="9">
    <location>
        <begin position="103"/>
        <end position="333"/>
    </location>
</feature>
<evidence type="ECO:0000259" key="8">
    <source>
        <dbReference type="Pfam" id="PF06429"/>
    </source>
</evidence>
<keyword evidence="10" id="KW-0282">Flagellum</keyword>
<evidence type="ECO:0000313" key="10">
    <source>
        <dbReference type="EMBL" id="AEF81296.1"/>
    </source>
</evidence>
<name>F5YDJ9_LEAAZ</name>
<dbReference type="FunCoup" id="F5YDJ9">
    <property type="interactions" value="73"/>
</dbReference>
<evidence type="ECO:0000256" key="4">
    <source>
        <dbReference type="ARBA" id="ARBA00016244"/>
    </source>
</evidence>
<evidence type="ECO:0000256" key="1">
    <source>
        <dbReference type="ARBA" id="ARBA00004365"/>
    </source>
</evidence>
<evidence type="ECO:0000256" key="3">
    <source>
        <dbReference type="ARBA" id="ARBA00009677"/>
    </source>
</evidence>
<dbReference type="GO" id="GO:0009424">
    <property type="term" value="C:bacterial-type flagellum hook"/>
    <property type="evidence" value="ECO:0007669"/>
    <property type="project" value="InterPro"/>
</dbReference>
<dbReference type="NCBIfam" id="TIGR02492">
    <property type="entry name" value="flgK_ends"/>
    <property type="match status" value="1"/>
</dbReference>
<dbReference type="GO" id="GO:0005576">
    <property type="term" value="C:extracellular region"/>
    <property type="evidence" value="ECO:0007669"/>
    <property type="project" value="UniProtKB-SubCell"/>
</dbReference>
<evidence type="ECO:0000256" key="6">
    <source>
        <dbReference type="ARBA" id="ARBA00023143"/>
    </source>
</evidence>
<sequence length="632" mass="69840">MTSTFMPIEIGKRAVDAHQQALNVTGHNLSNASTEGYSRQRVEFTPFEPIYLPGLNREETPGQIGQGTVVERIERLRDQLLDRRIVAQAGGEGYWKTRDPYIRELENIYLEPGQNSIRSKMDEFWNSWQELSLHPADNAPRMAVLERGKTLVDGIHERYNALKRLQDQTDEDIRLTVGRVNDITKRIAALNDDIQKVKAQGDNPNDLLDRRDLLVDKLSSLINLSVDTRDPDEFMLHTGGVVLVQGRIGRQFDIARNTDTGYSDIVWNETREDLEFHNGDHNGSLGALLDLRDHTIQSEIQILDNMTMNFAGLVNEVHEKAYGANGVTGIDFFTEHSFVPNVNGNYDRDGDGEFDSSYIFRVSGTNALEPRAQAGLEGTITLSAADGQRQINYYPTDTVSDIVARINNSGAEVTARINRDGFLTLKGNPAETGASHAANPDFVIRHIEDSGHFLTGYAGLLNAPGAEGSYDWGRADAVSSLRGGAESWELAPIAHPSGWVEVNPALVRDPLSVAAGFGENGRTANPGNGEAAMAIASIRNTEVMVGQFRSFDDYFADSVGRIGLLGEQSERALETQNLIMKQLEEMRQSVSGVNIDEELANMIKYQHGYSAAARFITTVNSMLDTLINRMGV</sequence>
<feature type="domain" description="Flagellar basal body rod protein N-terminal" evidence="7">
    <location>
        <begin position="9"/>
        <end position="37"/>
    </location>
</feature>
<dbReference type="AlphaFoldDB" id="F5YDJ9"/>
<dbReference type="GO" id="GO:0005198">
    <property type="term" value="F:structural molecule activity"/>
    <property type="evidence" value="ECO:0007669"/>
    <property type="project" value="InterPro"/>
</dbReference>
<keyword evidence="6" id="KW-0975">Bacterial flagellum</keyword>
<dbReference type="InterPro" id="IPR002371">
    <property type="entry name" value="FlgK"/>
</dbReference>
<dbReference type="SUPFAM" id="SSF64518">
    <property type="entry name" value="Phase 1 flagellin"/>
    <property type="match status" value="1"/>
</dbReference>